<evidence type="ECO:0000313" key="8">
    <source>
        <dbReference type="EMBL" id="KAA3484278.1"/>
    </source>
</evidence>
<dbReference type="InterPro" id="IPR021109">
    <property type="entry name" value="Peptidase_aspartic_dom_sf"/>
</dbReference>
<dbReference type="PANTHER" id="PTHR37984">
    <property type="entry name" value="PROTEIN CBG26694"/>
    <property type="match status" value="1"/>
</dbReference>
<evidence type="ECO:0000256" key="4">
    <source>
        <dbReference type="ARBA" id="ARBA00022759"/>
    </source>
</evidence>
<dbReference type="SUPFAM" id="SSF53098">
    <property type="entry name" value="Ribonuclease H-like"/>
    <property type="match status" value="1"/>
</dbReference>
<dbReference type="InterPro" id="IPR056924">
    <property type="entry name" value="SH3_Tf2-1"/>
</dbReference>
<dbReference type="Proteomes" id="UP000325315">
    <property type="component" value="Unassembled WGS sequence"/>
</dbReference>
<keyword evidence="9" id="KW-1185">Reference proteome</keyword>
<keyword evidence="1" id="KW-0808">Transferase</keyword>
<dbReference type="Gene3D" id="3.30.420.10">
    <property type="entry name" value="Ribonuclease H-like superfamily/Ribonuclease H"/>
    <property type="match status" value="1"/>
</dbReference>
<dbReference type="FunFam" id="3.30.70.270:FF:000020">
    <property type="entry name" value="Transposon Tf2-6 polyprotein-like Protein"/>
    <property type="match status" value="1"/>
</dbReference>
<proteinExistence type="predicted"/>
<dbReference type="SUPFAM" id="SSF56672">
    <property type="entry name" value="DNA/RNA polymerases"/>
    <property type="match status" value="1"/>
</dbReference>
<keyword evidence="4" id="KW-0378">Hydrolase</keyword>
<keyword evidence="5" id="KW-0511">Multifunctional enzyme</keyword>
<feature type="region of interest" description="Disordered" evidence="6">
    <location>
        <begin position="1"/>
        <end position="34"/>
    </location>
</feature>
<dbReference type="SUPFAM" id="SSF50630">
    <property type="entry name" value="Acid proteases"/>
    <property type="match status" value="1"/>
</dbReference>
<dbReference type="Pfam" id="PF24626">
    <property type="entry name" value="SH3_Tf2-1"/>
    <property type="match status" value="1"/>
</dbReference>
<dbReference type="Pfam" id="PF17919">
    <property type="entry name" value="RT_RNaseH_2"/>
    <property type="match status" value="1"/>
</dbReference>
<feature type="domain" description="Integrase catalytic" evidence="7">
    <location>
        <begin position="672"/>
        <end position="835"/>
    </location>
</feature>
<evidence type="ECO:0000259" key="7">
    <source>
        <dbReference type="PROSITE" id="PS50994"/>
    </source>
</evidence>
<dbReference type="InterPro" id="IPR001584">
    <property type="entry name" value="Integrase_cat-core"/>
</dbReference>
<organism evidence="8 9">
    <name type="scientific">Gossypium australe</name>
    <dbReference type="NCBI Taxonomy" id="47621"/>
    <lineage>
        <taxon>Eukaryota</taxon>
        <taxon>Viridiplantae</taxon>
        <taxon>Streptophyta</taxon>
        <taxon>Embryophyta</taxon>
        <taxon>Tracheophyta</taxon>
        <taxon>Spermatophyta</taxon>
        <taxon>Magnoliopsida</taxon>
        <taxon>eudicotyledons</taxon>
        <taxon>Gunneridae</taxon>
        <taxon>Pentapetalae</taxon>
        <taxon>rosids</taxon>
        <taxon>malvids</taxon>
        <taxon>Malvales</taxon>
        <taxon>Malvaceae</taxon>
        <taxon>Malvoideae</taxon>
        <taxon>Gossypium</taxon>
    </lineage>
</organism>
<reference evidence="9" key="1">
    <citation type="journal article" date="2019" name="Plant Biotechnol. J.">
        <title>Genome sequencing of the Australian wild diploid species Gossypium australe highlights disease resistance and delayed gland morphogenesis.</title>
        <authorList>
            <person name="Cai Y."/>
            <person name="Cai X."/>
            <person name="Wang Q."/>
            <person name="Wang P."/>
            <person name="Zhang Y."/>
            <person name="Cai C."/>
            <person name="Xu Y."/>
            <person name="Wang K."/>
            <person name="Zhou Z."/>
            <person name="Wang C."/>
            <person name="Geng S."/>
            <person name="Li B."/>
            <person name="Dong Q."/>
            <person name="Hou Y."/>
            <person name="Wang H."/>
            <person name="Ai P."/>
            <person name="Liu Z."/>
            <person name="Yi F."/>
            <person name="Sun M."/>
            <person name="An G."/>
            <person name="Cheng J."/>
            <person name="Zhang Y."/>
            <person name="Shi Q."/>
            <person name="Xie Y."/>
            <person name="Shi X."/>
            <person name="Chang Y."/>
            <person name="Huang F."/>
            <person name="Chen Y."/>
            <person name="Hong S."/>
            <person name="Mi L."/>
            <person name="Sun Q."/>
            <person name="Zhang L."/>
            <person name="Zhou B."/>
            <person name="Peng R."/>
            <person name="Zhang X."/>
            <person name="Liu F."/>
        </authorList>
    </citation>
    <scope>NUCLEOTIDE SEQUENCE [LARGE SCALE GENOMIC DNA]</scope>
    <source>
        <strain evidence="9">cv. PA1801</strain>
    </source>
</reference>
<evidence type="ECO:0000256" key="1">
    <source>
        <dbReference type="ARBA" id="ARBA00022679"/>
    </source>
</evidence>
<dbReference type="InterPro" id="IPR012337">
    <property type="entry name" value="RNaseH-like_sf"/>
</dbReference>
<evidence type="ECO:0000256" key="6">
    <source>
        <dbReference type="SAM" id="MobiDB-lite"/>
    </source>
</evidence>
<dbReference type="GO" id="GO:0004519">
    <property type="term" value="F:endonuclease activity"/>
    <property type="evidence" value="ECO:0007669"/>
    <property type="project" value="UniProtKB-KW"/>
</dbReference>
<dbReference type="Pfam" id="PF08284">
    <property type="entry name" value="RVP_2"/>
    <property type="match status" value="1"/>
</dbReference>
<dbReference type="Gene3D" id="3.30.70.270">
    <property type="match status" value="1"/>
</dbReference>
<dbReference type="GO" id="GO:0016779">
    <property type="term" value="F:nucleotidyltransferase activity"/>
    <property type="evidence" value="ECO:0007669"/>
    <property type="project" value="UniProtKB-KW"/>
</dbReference>
<dbReference type="CDD" id="cd00303">
    <property type="entry name" value="retropepsin_like"/>
    <property type="match status" value="1"/>
</dbReference>
<dbReference type="GO" id="GO:0003676">
    <property type="term" value="F:nucleic acid binding"/>
    <property type="evidence" value="ECO:0007669"/>
    <property type="project" value="InterPro"/>
</dbReference>
<accession>A0A5B6WSD8</accession>
<name>A0A5B6WSD8_9ROSI</name>
<keyword evidence="2" id="KW-0548">Nucleotidyltransferase</keyword>
<feature type="region of interest" description="Disordered" evidence="6">
    <location>
        <begin position="144"/>
        <end position="192"/>
    </location>
</feature>
<dbReference type="InterPro" id="IPR036397">
    <property type="entry name" value="RNaseH_sf"/>
</dbReference>
<comment type="caution">
    <text evidence="8">The sequence shown here is derived from an EMBL/GenBank/DDBJ whole genome shotgun (WGS) entry which is preliminary data.</text>
</comment>
<keyword evidence="4" id="KW-0255">Endonuclease</keyword>
<dbReference type="InterPro" id="IPR043502">
    <property type="entry name" value="DNA/RNA_pol_sf"/>
</dbReference>
<dbReference type="PROSITE" id="PS50994">
    <property type="entry name" value="INTEGRASE"/>
    <property type="match status" value="1"/>
</dbReference>
<gene>
    <name evidence="8" type="ORF">EPI10_006371</name>
</gene>
<dbReference type="EMBL" id="SMMG02000002">
    <property type="protein sequence ID" value="KAA3484278.1"/>
    <property type="molecule type" value="Genomic_DNA"/>
</dbReference>
<evidence type="ECO:0000256" key="2">
    <source>
        <dbReference type="ARBA" id="ARBA00022695"/>
    </source>
</evidence>
<sequence>MDPDRPAVDDAASNTSALAQGTVHVESGPETMGQGEEAREAFLQMMSNWYTQYVRVNPNAQPPPPLPIPQPVPVAPQEYEREFVRLSKYAQECVSIEAIFCKRFEDGLDEDTRLLVGILALKEFSLLVDKACKAEELNKEKRKALSEARDARKRPMSKSYQAQSKKSKEMNPRTTASVGYSHRDRGGGTSSRGVLRDSAVRLEGRTPARTYAICAREEESYPDVITSTFYLQDTFVIALIDLGSTHSYICMRLASRMSMIVKSTEFVVKVSNPLGKNVLVDKVCRNCPLTIRGHYFPANLMLLSVDEFDLILGMDWLTTHRVLVNCGNKFIELKCENGDVIQVDSDVLLEELLGLPPVREVEFGIELVPGTTPILVAPYRMAPLELKELKAQLQKFLGHIVPGDGIRVDPSKISAIVEWKPPRNVSEVRSFLGLAGYYRRFMMGFSMIATPMMKLLHKDVKFEWTKKCQQSFKRLKTLLTEALVLVQPESGKEFVVYSDASFNGLGCVLMQEGKLVTYASRQLKPHEKNYQTHDLKWLKLLKDCELVIDYHPGKVNVVGDAMGRKSLYALRALSMSLALSDDGAILAELRARPLFIQQICETQKNDSEMQAKRAQCELGNDSDFWVSLDDCLMFHDRICVSKDDELIWKILNEAHSGYLSVHPASTFRITSTSDGPEWKWDWITMDFVMGLPTNLRKKDVVWVVVDRLTKSAYFIPMRVDYSLDKLADLYITEVVRLHGVPISIISDNDPRFTSRFWKKLQEALGTRLNFSIAFHRQTDGQSERVIQVLEDMLRCCVLEFEGSWERYLPLVEFAYNNSYQLSIRMAPYEALYGRPCEITERIGLVAYRLALSVKLEKIQNVFHGSMLRRYRSDPSNVIPPSEIEIRLDMIYEEEPIKILAWEVKQLRNKSIALVKVLWKKHSVEEAM</sequence>
<dbReference type="PANTHER" id="PTHR37984:SF5">
    <property type="entry name" value="PROTEIN NYNRIN-LIKE"/>
    <property type="match status" value="1"/>
</dbReference>
<dbReference type="AlphaFoldDB" id="A0A5B6WSD8"/>
<evidence type="ECO:0000256" key="3">
    <source>
        <dbReference type="ARBA" id="ARBA00022722"/>
    </source>
</evidence>
<dbReference type="InterPro" id="IPR050951">
    <property type="entry name" value="Retrovirus_Pol_polyprotein"/>
</dbReference>
<dbReference type="InterPro" id="IPR043128">
    <property type="entry name" value="Rev_trsase/Diguanyl_cyclase"/>
</dbReference>
<dbReference type="Gene3D" id="2.40.70.10">
    <property type="entry name" value="Acid Proteases"/>
    <property type="match status" value="1"/>
</dbReference>
<evidence type="ECO:0000256" key="5">
    <source>
        <dbReference type="ARBA" id="ARBA00023268"/>
    </source>
</evidence>
<dbReference type="OrthoDB" id="1738613at2759"/>
<dbReference type="InterPro" id="IPR041577">
    <property type="entry name" value="RT_RNaseH_2"/>
</dbReference>
<protein>
    <submittedName>
        <fullName evidence="8">DNA/RNA polymerases superfamily protein</fullName>
    </submittedName>
</protein>
<evidence type="ECO:0000313" key="9">
    <source>
        <dbReference type="Proteomes" id="UP000325315"/>
    </source>
</evidence>
<keyword evidence="3" id="KW-0540">Nuclease</keyword>
<dbReference type="GO" id="GO:0015074">
    <property type="term" value="P:DNA integration"/>
    <property type="evidence" value="ECO:0007669"/>
    <property type="project" value="InterPro"/>
</dbReference>